<dbReference type="SUPFAM" id="SSF54236">
    <property type="entry name" value="Ubiquitin-like"/>
    <property type="match status" value="1"/>
</dbReference>
<dbReference type="PANTHER" id="PTHR10562">
    <property type="entry name" value="SMALL UBIQUITIN-RELATED MODIFIER"/>
    <property type="match status" value="1"/>
</dbReference>
<dbReference type="VEuPathDB" id="FungiDB:MELLADRAFT_71065"/>
<dbReference type="Pfam" id="PF11976">
    <property type="entry name" value="Rad60-SLD"/>
    <property type="match status" value="1"/>
</dbReference>
<reference evidence="3" key="1">
    <citation type="journal article" date="2011" name="Proc. Natl. Acad. Sci. U.S.A.">
        <title>Obligate biotrophy features unraveled by the genomic analysis of rust fungi.</title>
        <authorList>
            <person name="Duplessis S."/>
            <person name="Cuomo C.A."/>
            <person name="Lin Y.-C."/>
            <person name="Aerts A."/>
            <person name="Tisserant E."/>
            <person name="Veneault-Fourrey C."/>
            <person name="Joly D.L."/>
            <person name="Hacquard S."/>
            <person name="Amselem J."/>
            <person name="Cantarel B.L."/>
            <person name="Chiu R."/>
            <person name="Coutinho P.M."/>
            <person name="Feau N."/>
            <person name="Field M."/>
            <person name="Frey P."/>
            <person name="Gelhaye E."/>
            <person name="Goldberg J."/>
            <person name="Grabherr M.G."/>
            <person name="Kodira C.D."/>
            <person name="Kohler A."/>
            <person name="Kuees U."/>
            <person name="Lindquist E.A."/>
            <person name="Lucas S.M."/>
            <person name="Mago R."/>
            <person name="Mauceli E."/>
            <person name="Morin E."/>
            <person name="Murat C."/>
            <person name="Pangilinan J.L."/>
            <person name="Park R."/>
            <person name="Pearson M."/>
            <person name="Quesneville H."/>
            <person name="Rouhier N."/>
            <person name="Sakthikumar S."/>
            <person name="Salamov A.A."/>
            <person name="Schmutz J."/>
            <person name="Selles B."/>
            <person name="Shapiro H."/>
            <person name="Tanguay P."/>
            <person name="Tuskan G.A."/>
            <person name="Henrissat B."/>
            <person name="Van de Peer Y."/>
            <person name="Rouze P."/>
            <person name="Ellis J.G."/>
            <person name="Dodds P.N."/>
            <person name="Schein J.E."/>
            <person name="Zhong S."/>
            <person name="Hamelin R.C."/>
            <person name="Grigoriev I.V."/>
            <person name="Szabo L.J."/>
            <person name="Martin F."/>
        </authorList>
    </citation>
    <scope>NUCLEOTIDE SEQUENCE [LARGE SCALE GENOMIC DNA]</scope>
    <source>
        <strain evidence="3">98AG31 / pathotype 3-4-7</strain>
    </source>
</reference>
<dbReference type="RefSeq" id="XP_007406447.1">
    <property type="nucleotide sequence ID" value="XM_007406385.1"/>
</dbReference>
<name>F4RBQ6_MELLP</name>
<dbReference type="InterPro" id="IPR029071">
    <property type="entry name" value="Ubiquitin-like_domsf"/>
</dbReference>
<accession>F4RBQ6</accession>
<dbReference type="KEGG" id="mlr:MELLADRAFT_71065"/>
<sequence length="100" mass="11065">MTANSPAPDIKPKTQKITLKVKCPDASEEPLILKVKQSTTFIKIYNAVAEQRGVARTSFRLQFDGQNLVPNDSTPADMGMEEEECIDFLIEQVGGSHSRL</sequence>
<dbReference type="InParanoid" id="F4RBQ6"/>
<dbReference type="CDD" id="cd01763">
    <property type="entry name" value="Ubl_SUMO_like"/>
    <property type="match status" value="1"/>
</dbReference>
<organism evidence="3">
    <name type="scientific">Melampsora larici-populina (strain 98AG31 / pathotype 3-4-7)</name>
    <name type="common">Poplar leaf rust fungus</name>
    <dbReference type="NCBI Taxonomy" id="747676"/>
    <lineage>
        <taxon>Eukaryota</taxon>
        <taxon>Fungi</taxon>
        <taxon>Dikarya</taxon>
        <taxon>Basidiomycota</taxon>
        <taxon>Pucciniomycotina</taxon>
        <taxon>Pucciniomycetes</taxon>
        <taxon>Pucciniales</taxon>
        <taxon>Melampsoraceae</taxon>
        <taxon>Melampsora</taxon>
    </lineage>
</organism>
<dbReference type="EMBL" id="GL883095">
    <property type="protein sequence ID" value="EGG10146.1"/>
    <property type="molecule type" value="Genomic_DNA"/>
</dbReference>
<evidence type="ECO:0000259" key="1">
    <source>
        <dbReference type="PROSITE" id="PS50053"/>
    </source>
</evidence>
<dbReference type="HOGENOM" id="CLU_148322_4_4_1"/>
<proteinExistence type="predicted"/>
<dbReference type="STRING" id="747676.F4RBQ6"/>
<dbReference type="eggNOG" id="KOG1769">
    <property type="taxonomic scope" value="Eukaryota"/>
</dbReference>
<protein>
    <recommendedName>
        <fullName evidence="1">Ubiquitin-like domain-containing protein</fullName>
    </recommendedName>
</protein>
<dbReference type="Proteomes" id="UP000001072">
    <property type="component" value="Unassembled WGS sequence"/>
</dbReference>
<feature type="domain" description="Ubiquitin-like" evidence="1">
    <location>
        <begin position="17"/>
        <end position="95"/>
    </location>
</feature>
<dbReference type="AlphaFoldDB" id="F4RBQ6"/>
<dbReference type="OrthoDB" id="442921at2759"/>
<dbReference type="InterPro" id="IPR000626">
    <property type="entry name" value="Ubiquitin-like_dom"/>
</dbReference>
<dbReference type="PROSITE" id="PS50053">
    <property type="entry name" value="UBIQUITIN_2"/>
    <property type="match status" value="1"/>
</dbReference>
<evidence type="ECO:0000313" key="2">
    <source>
        <dbReference type="EMBL" id="EGG10146.1"/>
    </source>
</evidence>
<keyword evidence="3" id="KW-1185">Reference proteome</keyword>
<dbReference type="InterPro" id="IPR022617">
    <property type="entry name" value="Rad60/SUMO-like_dom"/>
</dbReference>
<evidence type="ECO:0000313" key="3">
    <source>
        <dbReference type="Proteomes" id="UP000001072"/>
    </source>
</evidence>
<dbReference type="Gene3D" id="3.10.20.90">
    <property type="entry name" value="Phosphatidylinositol 3-kinase Catalytic Subunit, Chain A, domain 1"/>
    <property type="match status" value="1"/>
</dbReference>
<dbReference type="GeneID" id="18931715"/>
<gene>
    <name evidence="2" type="ORF">MELLADRAFT_71065</name>
</gene>